<evidence type="ECO:0000256" key="4">
    <source>
        <dbReference type="ARBA" id="ARBA00023136"/>
    </source>
</evidence>
<evidence type="ECO:0000256" key="3">
    <source>
        <dbReference type="ARBA" id="ARBA00022989"/>
    </source>
</evidence>
<feature type="transmembrane region" description="Helical" evidence="5">
    <location>
        <begin position="83"/>
        <end position="108"/>
    </location>
</feature>
<gene>
    <name evidence="6" type="ORF">C4S77_04090</name>
</gene>
<dbReference type="InterPro" id="IPR050598">
    <property type="entry name" value="AminoAcid_Transporter"/>
</dbReference>
<evidence type="ECO:0000256" key="1">
    <source>
        <dbReference type="ARBA" id="ARBA00004141"/>
    </source>
</evidence>
<feature type="transmembrane region" description="Helical" evidence="5">
    <location>
        <begin position="221"/>
        <end position="241"/>
    </location>
</feature>
<protein>
    <submittedName>
        <fullName evidence="6">Amino acid permease</fullName>
    </submittedName>
</protein>
<dbReference type="Proteomes" id="UP000238042">
    <property type="component" value="Unassembled WGS sequence"/>
</dbReference>
<feature type="transmembrane region" description="Helical" evidence="5">
    <location>
        <begin position="340"/>
        <end position="362"/>
    </location>
</feature>
<feature type="transmembrane region" description="Helical" evidence="5">
    <location>
        <begin position="182"/>
        <end position="201"/>
    </location>
</feature>
<evidence type="ECO:0000313" key="7">
    <source>
        <dbReference type="Proteomes" id="UP000238042"/>
    </source>
</evidence>
<sequence>MAAKKIGWKTATAIVVSNMIGTGVFTSLGYQVPELHNSISLLLLWFAGGVLALIGAFIYAELGAYFKQSGGDYIYLSRTYHPIMGYLTSWVSLIVGFSAPVSLAALAMSKYLGIEHVKTFAIVIIIFIAFFQCFSLKISSHFQNFFAFLKVVFIIVLIWVGIYISPTQPNALLWDSSWKNEIILPAFASSLVFVTYAYTGWNSASYIVEEIKIPKINLPKALIIGTVFVTVSYVLLNYVLLKHASIEELENKEEVANIAFYHVLGKQGVKWVSYFIALQLVATISGYLWVGSRVTQATAKENHLWKPLGKENKNGIPIYAIFAHTIISIIIILSGKFEEIFIYTAFVLQLLATAAVSTSLFLKKKDRTLIKKSWFLLLPIIFLLFSFYILYFTFINHPRESLIGIAIVGVGGVLYFFDKTKMVKNHK</sequence>
<dbReference type="GO" id="GO:0015179">
    <property type="term" value="F:L-amino acid transmembrane transporter activity"/>
    <property type="evidence" value="ECO:0007669"/>
    <property type="project" value="TreeGrafter"/>
</dbReference>
<dbReference type="EMBL" id="PSZM01000026">
    <property type="protein sequence ID" value="PQL93972.1"/>
    <property type="molecule type" value="Genomic_DNA"/>
</dbReference>
<feature type="transmembrane region" description="Helical" evidence="5">
    <location>
        <begin position="401"/>
        <end position="417"/>
    </location>
</feature>
<accession>A0A2S8AEP6</accession>
<comment type="subcellular location">
    <subcellularLocation>
        <location evidence="1">Membrane</location>
        <topology evidence="1">Multi-pass membrane protein</topology>
    </subcellularLocation>
</comment>
<feature type="transmembrane region" description="Helical" evidence="5">
    <location>
        <begin position="145"/>
        <end position="162"/>
    </location>
</feature>
<keyword evidence="2 5" id="KW-0812">Transmembrane</keyword>
<name>A0A2S8AEP6_9FLAO</name>
<dbReference type="OrthoDB" id="9806937at2"/>
<evidence type="ECO:0000313" key="6">
    <source>
        <dbReference type="EMBL" id="PQL93972.1"/>
    </source>
</evidence>
<reference evidence="6 7" key="1">
    <citation type="submission" date="2018-02" db="EMBL/GenBank/DDBJ databases">
        <title>Genome sequences of Apibacter spp., gut symbionts of Asian honey bees.</title>
        <authorList>
            <person name="Kwong W.K."/>
            <person name="Steele M.I."/>
            <person name="Moran N.A."/>
        </authorList>
    </citation>
    <scope>NUCLEOTIDE SEQUENCE [LARGE SCALE GENOMIC DNA]</scope>
    <source>
        <strain evidence="7">wkB301</strain>
    </source>
</reference>
<dbReference type="RefSeq" id="WP_105246256.1">
    <property type="nucleotide sequence ID" value="NZ_PSZM01000026.1"/>
</dbReference>
<dbReference type="PANTHER" id="PTHR11785">
    <property type="entry name" value="AMINO ACID TRANSPORTER"/>
    <property type="match status" value="1"/>
</dbReference>
<proteinExistence type="predicted"/>
<feature type="transmembrane region" description="Helical" evidence="5">
    <location>
        <begin position="374"/>
        <end position="395"/>
    </location>
</feature>
<feature type="transmembrane region" description="Helical" evidence="5">
    <location>
        <begin position="316"/>
        <end position="334"/>
    </location>
</feature>
<dbReference type="Pfam" id="PF13520">
    <property type="entry name" value="AA_permease_2"/>
    <property type="match status" value="1"/>
</dbReference>
<feature type="transmembrane region" description="Helical" evidence="5">
    <location>
        <begin position="120"/>
        <end position="138"/>
    </location>
</feature>
<evidence type="ECO:0000256" key="5">
    <source>
        <dbReference type="SAM" id="Phobius"/>
    </source>
</evidence>
<feature type="transmembrane region" description="Helical" evidence="5">
    <location>
        <begin position="42"/>
        <end position="62"/>
    </location>
</feature>
<dbReference type="AlphaFoldDB" id="A0A2S8AEP6"/>
<comment type="caution">
    <text evidence="6">The sequence shown here is derived from an EMBL/GenBank/DDBJ whole genome shotgun (WGS) entry which is preliminary data.</text>
</comment>
<dbReference type="Gene3D" id="1.20.1740.10">
    <property type="entry name" value="Amino acid/polyamine transporter I"/>
    <property type="match status" value="1"/>
</dbReference>
<keyword evidence="3 5" id="KW-1133">Transmembrane helix</keyword>
<dbReference type="InterPro" id="IPR002293">
    <property type="entry name" value="AA/rel_permease1"/>
</dbReference>
<dbReference type="GO" id="GO:0016020">
    <property type="term" value="C:membrane"/>
    <property type="evidence" value="ECO:0007669"/>
    <property type="project" value="UniProtKB-SubCell"/>
</dbReference>
<feature type="transmembrane region" description="Helical" evidence="5">
    <location>
        <begin position="12"/>
        <end position="30"/>
    </location>
</feature>
<keyword evidence="7" id="KW-1185">Reference proteome</keyword>
<keyword evidence="4 5" id="KW-0472">Membrane</keyword>
<evidence type="ECO:0000256" key="2">
    <source>
        <dbReference type="ARBA" id="ARBA00022692"/>
    </source>
</evidence>
<dbReference type="PANTHER" id="PTHR11785:SF512">
    <property type="entry name" value="SOBREMESA, ISOFORM B"/>
    <property type="match status" value="1"/>
</dbReference>
<organism evidence="6 7">
    <name type="scientific">Apibacter adventoris</name>
    <dbReference type="NCBI Taxonomy" id="1679466"/>
    <lineage>
        <taxon>Bacteria</taxon>
        <taxon>Pseudomonadati</taxon>
        <taxon>Bacteroidota</taxon>
        <taxon>Flavobacteriia</taxon>
        <taxon>Flavobacteriales</taxon>
        <taxon>Weeksellaceae</taxon>
        <taxon>Apibacter</taxon>
    </lineage>
</organism>
<feature type="transmembrane region" description="Helical" evidence="5">
    <location>
        <begin position="271"/>
        <end position="290"/>
    </location>
</feature>
<dbReference type="PIRSF" id="PIRSF006060">
    <property type="entry name" value="AA_transporter"/>
    <property type="match status" value="1"/>
</dbReference>